<dbReference type="SUPFAM" id="SSF53335">
    <property type="entry name" value="S-adenosyl-L-methionine-dependent methyltransferases"/>
    <property type="match status" value="1"/>
</dbReference>
<accession>A0ABX1R863</accession>
<protein>
    <submittedName>
        <fullName evidence="2">Methyltransferase domain-containing protein</fullName>
    </submittedName>
</protein>
<evidence type="ECO:0000313" key="3">
    <source>
        <dbReference type="Proteomes" id="UP001296706"/>
    </source>
</evidence>
<keyword evidence="2" id="KW-0489">Methyltransferase</keyword>
<name>A0ABX1R863_9PSEU</name>
<dbReference type="GO" id="GO:0032259">
    <property type="term" value="P:methylation"/>
    <property type="evidence" value="ECO:0007669"/>
    <property type="project" value="UniProtKB-KW"/>
</dbReference>
<dbReference type="EMBL" id="JAAXKY010000006">
    <property type="protein sequence ID" value="NMH76237.1"/>
    <property type="molecule type" value="Genomic_DNA"/>
</dbReference>
<dbReference type="InterPro" id="IPR029063">
    <property type="entry name" value="SAM-dependent_MTases_sf"/>
</dbReference>
<sequence length="265" mass="28738">MSRGSVPRVRRADGSAGDVDYHVIGSGYSDYRRPDPEIAAVLHDALGAATTVLNVGAGAGSYEPTDRQVTAVEPAASMRAQRPADRPPALDATAEDLPFADGAFDAAMAVQTVHQWTDLARGLAELRRVTRGPVAVLTSDPVLLPRFWLNRYAPEAIDVEARRDPPLDAITAGLGGRCTVTPVPIPLHCVDGFCEAYYGRPERLLDPGARRAMSTWTFVPPAVHERFEHDLGRDLAEGRWDADHGHLRTQAHFLGSLVMVVSHRP</sequence>
<dbReference type="Pfam" id="PF08241">
    <property type="entry name" value="Methyltransf_11"/>
    <property type="match status" value="1"/>
</dbReference>
<gene>
    <name evidence="2" type="ORF">HF577_03820</name>
</gene>
<reference evidence="2 3" key="1">
    <citation type="submission" date="2020-04" db="EMBL/GenBank/DDBJ databases">
        <authorList>
            <person name="Klaysubun C."/>
            <person name="Duangmal K."/>
            <person name="Lipun K."/>
        </authorList>
    </citation>
    <scope>NUCLEOTIDE SEQUENCE [LARGE SCALE GENOMIC DNA]</scope>
    <source>
        <strain evidence="2 3">JCM 11839</strain>
    </source>
</reference>
<organism evidence="2 3">
    <name type="scientific">Pseudonocardia xinjiangensis</name>
    <dbReference type="NCBI Taxonomy" id="75289"/>
    <lineage>
        <taxon>Bacteria</taxon>
        <taxon>Bacillati</taxon>
        <taxon>Actinomycetota</taxon>
        <taxon>Actinomycetes</taxon>
        <taxon>Pseudonocardiales</taxon>
        <taxon>Pseudonocardiaceae</taxon>
        <taxon>Pseudonocardia</taxon>
    </lineage>
</organism>
<keyword evidence="3" id="KW-1185">Reference proteome</keyword>
<comment type="caution">
    <text evidence="2">The sequence shown here is derived from an EMBL/GenBank/DDBJ whole genome shotgun (WGS) entry which is preliminary data.</text>
</comment>
<keyword evidence="2" id="KW-0808">Transferase</keyword>
<dbReference type="Proteomes" id="UP001296706">
    <property type="component" value="Unassembled WGS sequence"/>
</dbReference>
<evidence type="ECO:0000313" key="2">
    <source>
        <dbReference type="EMBL" id="NMH76237.1"/>
    </source>
</evidence>
<evidence type="ECO:0000259" key="1">
    <source>
        <dbReference type="Pfam" id="PF08241"/>
    </source>
</evidence>
<dbReference type="GO" id="GO:0008168">
    <property type="term" value="F:methyltransferase activity"/>
    <property type="evidence" value="ECO:0007669"/>
    <property type="project" value="UniProtKB-KW"/>
</dbReference>
<proteinExistence type="predicted"/>
<dbReference type="InterPro" id="IPR013216">
    <property type="entry name" value="Methyltransf_11"/>
</dbReference>
<dbReference type="Gene3D" id="3.40.50.150">
    <property type="entry name" value="Vaccinia Virus protein VP39"/>
    <property type="match status" value="1"/>
</dbReference>
<feature type="domain" description="Methyltransferase type 11" evidence="1">
    <location>
        <begin position="53"/>
        <end position="131"/>
    </location>
</feature>